<feature type="transmembrane region" description="Helical" evidence="11">
    <location>
        <begin position="47"/>
        <end position="69"/>
    </location>
</feature>
<evidence type="ECO:0000256" key="11">
    <source>
        <dbReference type="RuleBase" id="RU363075"/>
    </source>
</evidence>
<dbReference type="Proteomes" id="UP001642483">
    <property type="component" value="Unassembled WGS sequence"/>
</dbReference>
<protein>
    <recommendedName>
        <fullName evidence="11">Mannosyltransferase</fullName>
        <ecNumber evidence="11">2.4.1.-</ecNumber>
    </recommendedName>
</protein>
<keyword evidence="3" id="KW-0337">GPI-anchor biosynthesis</keyword>
<gene>
    <name evidence="12" type="ORF">CVLEPA_LOCUS23488</name>
</gene>
<keyword evidence="7 11" id="KW-0256">Endoplasmic reticulum</keyword>
<evidence type="ECO:0000256" key="5">
    <source>
        <dbReference type="ARBA" id="ARBA00022679"/>
    </source>
</evidence>
<comment type="similarity">
    <text evidence="10">Belongs to the glycosyltransferase 22 family. PIGZ subfamily.</text>
</comment>
<feature type="transmembrane region" description="Helical" evidence="11">
    <location>
        <begin position="390"/>
        <end position="410"/>
    </location>
</feature>
<feature type="transmembrane region" description="Helical" evidence="11">
    <location>
        <begin position="133"/>
        <end position="153"/>
    </location>
</feature>
<name>A0ABP0GHN1_CLALP</name>
<feature type="transmembrane region" description="Helical" evidence="11">
    <location>
        <begin position="350"/>
        <end position="370"/>
    </location>
</feature>
<reference evidence="12 13" key="1">
    <citation type="submission" date="2024-02" db="EMBL/GenBank/DDBJ databases">
        <authorList>
            <person name="Daric V."/>
            <person name="Darras S."/>
        </authorList>
    </citation>
    <scope>NUCLEOTIDE SEQUENCE [LARGE SCALE GENOMIC DNA]</scope>
</reference>
<keyword evidence="9 11" id="KW-0472">Membrane</keyword>
<dbReference type="Pfam" id="PF03901">
    <property type="entry name" value="Glyco_transf_22"/>
    <property type="match status" value="1"/>
</dbReference>
<keyword evidence="6 11" id="KW-0812">Transmembrane</keyword>
<evidence type="ECO:0000256" key="10">
    <source>
        <dbReference type="ARBA" id="ARBA00038466"/>
    </source>
</evidence>
<evidence type="ECO:0000256" key="4">
    <source>
        <dbReference type="ARBA" id="ARBA00022676"/>
    </source>
</evidence>
<sequence>MTGVYKATSSKFHASKKLLFAKNGNVLNVLPISAAQITEMEITWFKVIWLHLAVLRFMLCILPQTGYIFPDEFFQSPEIAAGDVFGYMNHLTWEWNAVKPVRTIIFPVISSGIPFLFLKFLKSSFGFLITPYLLLLAPRLWMTLLSFILDYCIYQIALRHYTDRALAHTSVLIFASSYTVWVYCTRTFSNATELMFLAILLNYCVIPSVNRCRLLRQSIEQYRYTTAKLIGAILVSGFFIRTSFVAFAVIPTLYWIFLDFIRENLVQSFYRSMCNAMLLFMPVLITCFFFACCDCMYFQPDKFSQLTVILQNLDINSFVRWMAEIPWTPINIMQYNLKNSNLEKHGLHPWYLHTLVNLPMLFGPLLLVFLRSCLLSVRSDKDQKIKEDKYQLSLLVGTFLCGLVLLSCIPHQEPRYILPLIVPLCVVSAKAVHPFQMHKLLTSLWLCFNIVAFIAFGIIHQGGMLPCMEHLHSVVKTHSEMNPSGGNHTLNIYFYKTYMPPVHLLAWPANNPNLLVNVVDLAGQDLNVLEKVINSSVGVTENNYLVYPASLPCDQHAKLQKSYHLELYFRFFPHLSGENLPNLNNDCNGNIPDGSSFLKVLNQMSLNLYKVHSRITTNRKSVIFSQANLNVLEKQSVFKQ</sequence>
<dbReference type="PANTHER" id="PTHR22760:SF3">
    <property type="entry name" value="GPI MANNOSYLTRANSFERASE 4"/>
    <property type="match status" value="1"/>
</dbReference>
<comment type="pathway">
    <text evidence="2">Glycolipid biosynthesis; glycosylphosphatidylinositol-anchor biosynthesis.</text>
</comment>
<comment type="subcellular location">
    <subcellularLocation>
        <location evidence="1 11">Endoplasmic reticulum membrane</location>
        <topology evidence="1 11">Multi-pass membrane protein</topology>
    </subcellularLocation>
</comment>
<feature type="transmembrane region" description="Helical" evidence="11">
    <location>
        <begin position="440"/>
        <end position="459"/>
    </location>
</feature>
<evidence type="ECO:0000256" key="2">
    <source>
        <dbReference type="ARBA" id="ARBA00004687"/>
    </source>
</evidence>
<keyword evidence="13" id="KW-1185">Reference proteome</keyword>
<dbReference type="PANTHER" id="PTHR22760">
    <property type="entry name" value="GLYCOSYLTRANSFERASE"/>
    <property type="match status" value="1"/>
</dbReference>
<feature type="transmembrane region" description="Helical" evidence="11">
    <location>
        <begin position="278"/>
        <end position="299"/>
    </location>
</feature>
<keyword evidence="8 11" id="KW-1133">Transmembrane helix</keyword>
<dbReference type="InterPro" id="IPR005599">
    <property type="entry name" value="GPI_mannosylTrfase"/>
</dbReference>
<evidence type="ECO:0000256" key="6">
    <source>
        <dbReference type="ARBA" id="ARBA00022692"/>
    </source>
</evidence>
<feature type="transmembrane region" description="Helical" evidence="11">
    <location>
        <begin position="229"/>
        <end position="257"/>
    </location>
</feature>
<organism evidence="12 13">
    <name type="scientific">Clavelina lepadiformis</name>
    <name type="common">Light-bulb sea squirt</name>
    <name type="synonym">Ascidia lepadiformis</name>
    <dbReference type="NCBI Taxonomy" id="159417"/>
    <lineage>
        <taxon>Eukaryota</taxon>
        <taxon>Metazoa</taxon>
        <taxon>Chordata</taxon>
        <taxon>Tunicata</taxon>
        <taxon>Ascidiacea</taxon>
        <taxon>Aplousobranchia</taxon>
        <taxon>Clavelinidae</taxon>
        <taxon>Clavelina</taxon>
    </lineage>
</organism>
<evidence type="ECO:0000256" key="8">
    <source>
        <dbReference type="ARBA" id="ARBA00022989"/>
    </source>
</evidence>
<evidence type="ECO:0000313" key="13">
    <source>
        <dbReference type="Proteomes" id="UP001642483"/>
    </source>
</evidence>
<keyword evidence="5" id="KW-0808">Transferase</keyword>
<feature type="transmembrane region" description="Helical" evidence="11">
    <location>
        <begin position="416"/>
        <end position="433"/>
    </location>
</feature>
<evidence type="ECO:0000256" key="7">
    <source>
        <dbReference type="ARBA" id="ARBA00022824"/>
    </source>
</evidence>
<dbReference type="EMBL" id="CAWYQH010000119">
    <property type="protein sequence ID" value="CAK8690943.1"/>
    <property type="molecule type" value="Genomic_DNA"/>
</dbReference>
<feature type="transmembrane region" description="Helical" evidence="11">
    <location>
        <begin position="165"/>
        <end position="184"/>
    </location>
</feature>
<accession>A0ABP0GHN1</accession>
<dbReference type="EC" id="2.4.1.-" evidence="11"/>
<evidence type="ECO:0000256" key="1">
    <source>
        <dbReference type="ARBA" id="ARBA00004477"/>
    </source>
</evidence>
<evidence type="ECO:0000313" key="12">
    <source>
        <dbReference type="EMBL" id="CAK8690943.1"/>
    </source>
</evidence>
<comment type="caution">
    <text evidence="12">The sequence shown here is derived from an EMBL/GenBank/DDBJ whole genome shotgun (WGS) entry which is preliminary data.</text>
</comment>
<evidence type="ECO:0000256" key="9">
    <source>
        <dbReference type="ARBA" id="ARBA00023136"/>
    </source>
</evidence>
<evidence type="ECO:0000256" key="3">
    <source>
        <dbReference type="ARBA" id="ARBA00022502"/>
    </source>
</evidence>
<proteinExistence type="inferred from homology"/>
<keyword evidence="4 11" id="KW-0328">Glycosyltransferase</keyword>